<keyword evidence="2" id="KW-1185">Reference proteome</keyword>
<organism evidence="1 2">
    <name type="scientific">Fusobacterium varium ATCC 27725</name>
    <dbReference type="NCBI Taxonomy" id="469618"/>
    <lineage>
        <taxon>Bacteria</taxon>
        <taxon>Fusobacteriati</taxon>
        <taxon>Fusobacteriota</taxon>
        <taxon>Fusobacteriia</taxon>
        <taxon>Fusobacteriales</taxon>
        <taxon>Fusobacteriaceae</taxon>
        <taxon>Fusobacterium</taxon>
    </lineage>
</organism>
<protein>
    <submittedName>
        <fullName evidence="1">Uncharacterized protein</fullName>
    </submittedName>
</protein>
<dbReference type="Proteomes" id="UP000241238">
    <property type="component" value="Chromosome"/>
</dbReference>
<dbReference type="RefSeq" id="WP_005948308.1">
    <property type="nucleotide sequence ID" value="NZ_CP028103.1"/>
</dbReference>
<sequence length="63" mass="7655">MKEHKYVNFSQEYDVNYIVNRYPKKVHETVKEYLQTLKAQKNLTHEDVFSLIEKNLKLKKIAK</sequence>
<evidence type="ECO:0000313" key="1">
    <source>
        <dbReference type="EMBL" id="AVQ31942.1"/>
    </source>
</evidence>
<dbReference type="GeneID" id="77468759"/>
<reference evidence="2" key="1">
    <citation type="journal article" date="2018" name="MSphere">
        <title>Fusobacterium Genomics Using MinION and Illumina Sequencing Enables Genome Completion and Correction.</title>
        <authorList>
            <person name="Todd S.M."/>
            <person name="Settlage R.E."/>
            <person name="Lahmers K.K."/>
            <person name="Slade D.J."/>
        </authorList>
    </citation>
    <scope>NUCLEOTIDE SEQUENCE [LARGE SCALE GENOMIC DNA]</scope>
    <source>
        <strain evidence="2">ATCC 27725</strain>
    </source>
</reference>
<accession>A0ABM6U6J7</accession>
<gene>
    <name evidence="1" type="ORF">C4N18_12200</name>
</gene>
<proteinExistence type="predicted"/>
<dbReference type="EMBL" id="CP028103">
    <property type="protein sequence ID" value="AVQ31942.1"/>
    <property type="molecule type" value="Genomic_DNA"/>
</dbReference>
<name>A0ABM6U6J7_FUSVA</name>
<evidence type="ECO:0000313" key="2">
    <source>
        <dbReference type="Proteomes" id="UP000241238"/>
    </source>
</evidence>